<dbReference type="GO" id="GO:0022857">
    <property type="term" value="F:transmembrane transporter activity"/>
    <property type="evidence" value="ECO:0007669"/>
    <property type="project" value="InterPro"/>
</dbReference>
<comment type="similarity">
    <text evidence="2">Belongs to the CTL (choline transporter-like) family.</text>
</comment>
<evidence type="ECO:0000256" key="3">
    <source>
        <dbReference type="ARBA" id="ARBA00022692"/>
    </source>
</evidence>
<keyword evidence="3 7" id="KW-0812">Transmembrane</keyword>
<evidence type="ECO:0000256" key="5">
    <source>
        <dbReference type="ARBA" id="ARBA00023136"/>
    </source>
</evidence>
<dbReference type="EMBL" id="CAJNNW010024486">
    <property type="protein sequence ID" value="CAE8672740.1"/>
    <property type="molecule type" value="Genomic_DNA"/>
</dbReference>
<name>A0A813JC67_POLGL</name>
<comment type="subcellular location">
    <subcellularLocation>
        <location evidence="1">Membrane</location>
        <topology evidence="1">Multi-pass membrane protein</topology>
    </subcellularLocation>
</comment>
<reference evidence="8" key="1">
    <citation type="submission" date="2021-02" db="EMBL/GenBank/DDBJ databases">
        <authorList>
            <person name="Dougan E. K."/>
            <person name="Rhodes N."/>
            <person name="Thang M."/>
            <person name="Chan C."/>
        </authorList>
    </citation>
    <scope>NUCLEOTIDE SEQUENCE</scope>
</reference>
<evidence type="ECO:0000256" key="1">
    <source>
        <dbReference type="ARBA" id="ARBA00004141"/>
    </source>
</evidence>
<sequence length="235" mass="25725">MSSTQARAAARQAVRSQYFFVANEEEAFSVFGRQEVQDINKIRQVTDVPFLLMFIIVLIGMLVLEIDATRYGNVLRLSEPIDFRGRLCGYDEAVIDKPLGYHPNPLNDMIVCVSACPKTAADGSFTLPDGPMGKFHTRPAYPTAQIFGQQCLPLDLSLAKSIISVKSVQTEVYKALGKIFTSTDVVLLVLVVPFLTSFIYVVALLYIPAATTTVAFASTAVTLALVGFVCDLDQE</sequence>
<comment type="caution">
    <text evidence="8">The sequence shown here is derived from an EMBL/GenBank/DDBJ whole genome shotgun (WGS) entry which is preliminary data.</text>
</comment>
<dbReference type="InterPro" id="IPR007603">
    <property type="entry name" value="Choline_transptr-like"/>
</dbReference>
<protein>
    <submittedName>
        <fullName evidence="8">Uncharacterized protein</fullName>
    </submittedName>
</protein>
<evidence type="ECO:0000256" key="2">
    <source>
        <dbReference type="ARBA" id="ARBA00007168"/>
    </source>
</evidence>
<feature type="transmembrane region" description="Helical" evidence="7">
    <location>
        <begin position="185"/>
        <end position="207"/>
    </location>
</feature>
<evidence type="ECO:0000256" key="4">
    <source>
        <dbReference type="ARBA" id="ARBA00022989"/>
    </source>
</evidence>
<feature type="non-terminal residue" evidence="8">
    <location>
        <position position="1"/>
    </location>
</feature>
<organism evidence="8 9">
    <name type="scientific">Polarella glacialis</name>
    <name type="common">Dinoflagellate</name>
    <dbReference type="NCBI Taxonomy" id="89957"/>
    <lineage>
        <taxon>Eukaryota</taxon>
        <taxon>Sar</taxon>
        <taxon>Alveolata</taxon>
        <taxon>Dinophyceae</taxon>
        <taxon>Suessiales</taxon>
        <taxon>Suessiaceae</taxon>
        <taxon>Polarella</taxon>
    </lineage>
</organism>
<feature type="transmembrane region" description="Helical" evidence="7">
    <location>
        <begin position="213"/>
        <end position="232"/>
    </location>
</feature>
<dbReference type="PANTHER" id="PTHR12385:SF14">
    <property type="entry name" value="CHOLINE TRANSPORTER-LIKE 2"/>
    <property type="match status" value="1"/>
</dbReference>
<feature type="transmembrane region" description="Helical" evidence="7">
    <location>
        <begin position="48"/>
        <end position="66"/>
    </location>
</feature>
<evidence type="ECO:0000256" key="7">
    <source>
        <dbReference type="SAM" id="Phobius"/>
    </source>
</evidence>
<keyword evidence="6" id="KW-0325">Glycoprotein</keyword>
<evidence type="ECO:0000256" key="6">
    <source>
        <dbReference type="ARBA" id="ARBA00023180"/>
    </source>
</evidence>
<dbReference type="GO" id="GO:0016020">
    <property type="term" value="C:membrane"/>
    <property type="evidence" value="ECO:0007669"/>
    <property type="project" value="UniProtKB-SubCell"/>
</dbReference>
<evidence type="ECO:0000313" key="8">
    <source>
        <dbReference type="EMBL" id="CAE8672740.1"/>
    </source>
</evidence>
<dbReference type="PANTHER" id="PTHR12385">
    <property type="entry name" value="CHOLINE TRANSPORTER-LIKE (SLC FAMILY 44)"/>
    <property type="match status" value="1"/>
</dbReference>
<evidence type="ECO:0000313" key="9">
    <source>
        <dbReference type="Proteomes" id="UP000626109"/>
    </source>
</evidence>
<keyword evidence="5 7" id="KW-0472">Membrane</keyword>
<keyword evidence="4 7" id="KW-1133">Transmembrane helix</keyword>
<gene>
    <name evidence="8" type="ORF">PGLA2088_LOCUS18205</name>
</gene>
<proteinExistence type="inferred from homology"/>
<accession>A0A813JC67</accession>
<dbReference type="Proteomes" id="UP000626109">
    <property type="component" value="Unassembled WGS sequence"/>
</dbReference>
<dbReference type="AlphaFoldDB" id="A0A813JC67"/>